<feature type="chain" id="PRO_5040371375" description="Osiris 19" evidence="2">
    <location>
        <begin position="19"/>
        <end position="237"/>
    </location>
</feature>
<feature type="signal peptide" evidence="2">
    <location>
        <begin position="1"/>
        <end position="18"/>
    </location>
</feature>
<dbReference type="OrthoDB" id="6622845at2759"/>
<sequence length="237" mass="26022">MAFFKVCVTLAVVGLACASPAKHSLFSNMDETRSLCAEDDPIACLKLKAITFLDTILSKDNFQMENVEVNKNSYRSNEITSRGDASIEDHVEEYIKGHDATFKLPVVGAVTVEARNLDNDEINFKVNYNNGVQEARKSKLKKIFIPILVFVLLKAMTLVPLALGVLGLKAWNALQLSFLSFVVSVGLAIFQLCKKIAADSAHPQISAHGPWEAQAYASQYRSLDGAQDMAYSAYAPQ</sequence>
<organism evidence="3 4">
    <name type="scientific">Brassicogethes aeneus</name>
    <name type="common">Rape pollen beetle</name>
    <name type="synonym">Meligethes aeneus</name>
    <dbReference type="NCBI Taxonomy" id="1431903"/>
    <lineage>
        <taxon>Eukaryota</taxon>
        <taxon>Metazoa</taxon>
        <taxon>Ecdysozoa</taxon>
        <taxon>Arthropoda</taxon>
        <taxon>Hexapoda</taxon>
        <taxon>Insecta</taxon>
        <taxon>Pterygota</taxon>
        <taxon>Neoptera</taxon>
        <taxon>Endopterygota</taxon>
        <taxon>Coleoptera</taxon>
        <taxon>Polyphaga</taxon>
        <taxon>Cucujiformia</taxon>
        <taxon>Nitidulidae</taxon>
        <taxon>Meligethinae</taxon>
        <taxon>Brassicogethes</taxon>
    </lineage>
</organism>
<dbReference type="GO" id="GO:0016020">
    <property type="term" value="C:membrane"/>
    <property type="evidence" value="ECO:0007669"/>
    <property type="project" value="TreeGrafter"/>
</dbReference>
<evidence type="ECO:0000256" key="1">
    <source>
        <dbReference type="SAM" id="Phobius"/>
    </source>
</evidence>
<protein>
    <recommendedName>
        <fullName evidence="5">Osiris 19</fullName>
    </recommendedName>
</protein>
<feature type="transmembrane region" description="Helical" evidence="1">
    <location>
        <begin position="143"/>
        <end position="166"/>
    </location>
</feature>
<dbReference type="PROSITE" id="PS51257">
    <property type="entry name" value="PROKAR_LIPOPROTEIN"/>
    <property type="match status" value="1"/>
</dbReference>
<dbReference type="Proteomes" id="UP001154078">
    <property type="component" value="Chromosome 4"/>
</dbReference>
<feature type="transmembrane region" description="Helical" evidence="1">
    <location>
        <begin position="173"/>
        <end position="192"/>
    </location>
</feature>
<evidence type="ECO:0000313" key="3">
    <source>
        <dbReference type="EMBL" id="CAH0555709.1"/>
    </source>
</evidence>
<evidence type="ECO:0008006" key="5">
    <source>
        <dbReference type="Google" id="ProtNLM"/>
    </source>
</evidence>
<name>A0A9P0B5P1_BRAAE</name>
<keyword evidence="4" id="KW-1185">Reference proteome</keyword>
<dbReference type="AlphaFoldDB" id="A0A9P0B5P1"/>
<accession>A0A9P0B5P1</accession>
<keyword evidence="2" id="KW-0732">Signal</keyword>
<dbReference type="PANTHER" id="PTHR21879:SF6">
    <property type="entry name" value="OSIRIS 19, ISOFORM A"/>
    <property type="match status" value="1"/>
</dbReference>
<evidence type="ECO:0000313" key="4">
    <source>
        <dbReference type="Proteomes" id="UP001154078"/>
    </source>
</evidence>
<keyword evidence="1" id="KW-0812">Transmembrane</keyword>
<keyword evidence="1" id="KW-1133">Transmembrane helix</keyword>
<keyword evidence="1" id="KW-0472">Membrane</keyword>
<dbReference type="PANTHER" id="PTHR21879">
    <property type="entry name" value="FI03362P-RELATED-RELATED"/>
    <property type="match status" value="1"/>
</dbReference>
<proteinExistence type="predicted"/>
<dbReference type="EMBL" id="OV121135">
    <property type="protein sequence ID" value="CAH0555709.1"/>
    <property type="molecule type" value="Genomic_DNA"/>
</dbReference>
<evidence type="ECO:0000256" key="2">
    <source>
        <dbReference type="SAM" id="SignalP"/>
    </source>
</evidence>
<dbReference type="InterPro" id="IPR012464">
    <property type="entry name" value="DUF1676"/>
</dbReference>
<gene>
    <name evidence="3" type="ORF">MELIAE_LOCUS6997</name>
</gene>
<reference evidence="3" key="1">
    <citation type="submission" date="2021-12" db="EMBL/GenBank/DDBJ databases">
        <authorList>
            <person name="King R."/>
        </authorList>
    </citation>
    <scope>NUCLEOTIDE SEQUENCE</scope>
</reference>
<dbReference type="Pfam" id="PF07898">
    <property type="entry name" value="DUF1676"/>
    <property type="match status" value="1"/>
</dbReference>